<reference evidence="4" key="1">
    <citation type="submission" date="2024-06" db="EMBL/GenBank/DDBJ databases">
        <title>Multi-omics analyses provide insights into the biosynthesis of the anticancer antibiotic pleurotin in Hohenbuehelia grisea.</title>
        <authorList>
            <person name="Weaver J.A."/>
            <person name="Alberti F."/>
        </authorList>
    </citation>
    <scope>NUCLEOTIDE SEQUENCE [LARGE SCALE GENOMIC DNA]</scope>
    <source>
        <strain evidence="4">T-177</strain>
    </source>
</reference>
<proteinExistence type="predicted"/>
<evidence type="ECO:0000313" key="4">
    <source>
        <dbReference type="Proteomes" id="UP001556367"/>
    </source>
</evidence>
<evidence type="ECO:0000313" key="3">
    <source>
        <dbReference type="EMBL" id="KAL0949030.1"/>
    </source>
</evidence>
<dbReference type="Proteomes" id="UP001556367">
    <property type="component" value="Unassembled WGS sequence"/>
</dbReference>
<feature type="domain" description="DUF6534" evidence="2">
    <location>
        <begin position="61"/>
        <end position="124"/>
    </location>
</feature>
<organism evidence="3 4">
    <name type="scientific">Hohenbuehelia grisea</name>
    <dbReference type="NCBI Taxonomy" id="104357"/>
    <lineage>
        <taxon>Eukaryota</taxon>
        <taxon>Fungi</taxon>
        <taxon>Dikarya</taxon>
        <taxon>Basidiomycota</taxon>
        <taxon>Agaricomycotina</taxon>
        <taxon>Agaricomycetes</taxon>
        <taxon>Agaricomycetidae</taxon>
        <taxon>Agaricales</taxon>
        <taxon>Pleurotineae</taxon>
        <taxon>Pleurotaceae</taxon>
        <taxon>Hohenbuehelia</taxon>
    </lineage>
</organism>
<protein>
    <recommendedName>
        <fullName evidence="2">DUF6534 domain-containing protein</fullName>
    </recommendedName>
</protein>
<gene>
    <name evidence="3" type="ORF">HGRIS_009125</name>
</gene>
<evidence type="ECO:0000256" key="1">
    <source>
        <dbReference type="SAM" id="Phobius"/>
    </source>
</evidence>
<evidence type="ECO:0000259" key="2">
    <source>
        <dbReference type="Pfam" id="PF20152"/>
    </source>
</evidence>
<dbReference type="PANTHER" id="PTHR40465">
    <property type="entry name" value="CHROMOSOME 1, WHOLE GENOME SHOTGUN SEQUENCE"/>
    <property type="match status" value="1"/>
</dbReference>
<dbReference type="PROSITE" id="PS51257">
    <property type="entry name" value="PROKAR_LIPOPROTEIN"/>
    <property type="match status" value="1"/>
</dbReference>
<dbReference type="EMBL" id="JASNQZ010000012">
    <property type="protein sequence ID" value="KAL0949030.1"/>
    <property type="molecule type" value="Genomic_DNA"/>
</dbReference>
<keyword evidence="1" id="KW-0812">Transmembrane</keyword>
<keyword evidence="1" id="KW-1133">Transmembrane helix</keyword>
<sequence length="161" mass="18035">MFMAWRIRIIIKSNWIALSIVFFALVGLAGGCWTGATVIIVKRFSKKPRLHWPALMWLLASAVSDAIITCTLVFSLSRRKTGFNSTDDAINRIIRMTVQTGLITAIFAALDVISFMAIGETTLYVTWSSGSEFRLTRPTMIGTSSGILRFQSCTRTRFCQR</sequence>
<name>A0ABR3J1K9_9AGAR</name>
<dbReference type="InterPro" id="IPR045339">
    <property type="entry name" value="DUF6534"/>
</dbReference>
<dbReference type="Pfam" id="PF20152">
    <property type="entry name" value="DUF6534"/>
    <property type="match status" value="1"/>
</dbReference>
<feature type="transmembrane region" description="Helical" evidence="1">
    <location>
        <begin position="55"/>
        <end position="76"/>
    </location>
</feature>
<comment type="caution">
    <text evidence="3">The sequence shown here is derived from an EMBL/GenBank/DDBJ whole genome shotgun (WGS) entry which is preliminary data.</text>
</comment>
<dbReference type="PANTHER" id="PTHR40465:SF1">
    <property type="entry name" value="DUF6534 DOMAIN-CONTAINING PROTEIN"/>
    <property type="match status" value="1"/>
</dbReference>
<accession>A0ABR3J1K9</accession>
<keyword evidence="4" id="KW-1185">Reference proteome</keyword>
<feature type="transmembrane region" description="Helical" evidence="1">
    <location>
        <begin position="97"/>
        <end position="118"/>
    </location>
</feature>
<keyword evidence="1" id="KW-0472">Membrane</keyword>